<proteinExistence type="inferred from homology"/>
<dbReference type="RefSeq" id="WP_183557924.1">
    <property type="nucleotide sequence ID" value="NZ_CBCSLB010000001.1"/>
</dbReference>
<feature type="transmembrane region" description="Helical" evidence="6">
    <location>
        <begin position="282"/>
        <end position="304"/>
    </location>
</feature>
<dbReference type="PIRSF" id="PIRSF018968">
    <property type="entry name" value="ABC_permease_BceB"/>
    <property type="match status" value="1"/>
</dbReference>
<feature type="transmembrane region" description="Helical" evidence="6">
    <location>
        <begin position="148"/>
        <end position="170"/>
    </location>
</feature>
<comment type="caution">
    <text evidence="8">The sequence shown here is derived from an EMBL/GenBank/DDBJ whole genome shotgun (WGS) entry which is preliminary data.</text>
</comment>
<dbReference type="PANTHER" id="PTHR46795:SF3">
    <property type="entry name" value="ABC TRANSPORTER PERMEASE"/>
    <property type="match status" value="1"/>
</dbReference>
<keyword evidence="6" id="KW-0813">Transport</keyword>
<accession>A0A7W5G861</accession>
<dbReference type="Proteomes" id="UP000518605">
    <property type="component" value="Unassembled WGS sequence"/>
</dbReference>
<keyword evidence="9" id="KW-1185">Reference proteome</keyword>
<feature type="transmembrane region" description="Helical" evidence="6">
    <location>
        <begin position="17"/>
        <end position="35"/>
    </location>
</feature>
<evidence type="ECO:0000256" key="4">
    <source>
        <dbReference type="ARBA" id="ARBA00022989"/>
    </source>
</evidence>
<comment type="subcellular location">
    <subcellularLocation>
        <location evidence="1 6">Cell membrane</location>
        <topology evidence="1 6">Multi-pass membrane protein</topology>
    </subcellularLocation>
</comment>
<name>A0A7W5G861_9BACL</name>
<dbReference type="GO" id="GO:0005886">
    <property type="term" value="C:plasma membrane"/>
    <property type="evidence" value="ECO:0007669"/>
    <property type="project" value="UniProtKB-SubCell"/>
</dbReference>
<feature type="transmembrane region" description="Helical" evidence="6">
    <location>
        <begin position="227"/>
        <end position="255"/>
    </location>
</feature>
<evidence type="ECO:0000256" key="1">
    <source>
        <dbReference type="ARBA" id="ARBA00004651"/>
    </source>
</evidence>
<keyword evidence="5 6" id="KW-0472">Membrane</keyword>
<evidence type="ECO:0000256" key="5">
    <source>
        <dbReference type="ARBA" id="ARBA00023136"/>
    </source>
</evidence>
<dbReference type="GO" id="GO:0055085">
    <property type="term" value="P:transmembrane transport"/>
    <property type="evidence" value="ECO:0007669"/>
    <property type="project" value="UniProtKB-UniRule"/>
</dbReference>
<feature type="transmembrane region" description="Helical" evidence="6">
    <location>
        <begin position="485"/>
        <end position="508"/>
    </location>
</feature>
<keyword evidence="3 6" id="KW-0812">Transmembrane</keyword>
<evidence type="ECO:0000256" key="3">
    <source>
        <dbReference type="ARBA" id="ARBA00022692"/>
    </source>
</evidence>
<dbReference type="AlphaFoldDB" id="A0A7W5G861"/>
<dbReference type="PANTHER" id="PTHR46795">
    <property type="entry name" value="ABC TRANSPORTER PERMEASE-RELATED-RELATED"/>
    <property type="match status" value="1"/>
</dbReference>
<sequence>MLIKLALSGMKSRAKDYMILLAGLVMSISIFYMFQTMAWNRSFTEANAVIDSIQLVYIMGSFLLSAITLFYILYANGFLLSLRQREYGLYLVLGARKSKIRSLMFIETIAVGILSLGIGLTLGFGLSALVGRLMAAQLQVTLTGYHAIYGPAVLFTVVFFVVLFGLSALWNQLKLARLQVLQLVHDHSQADQLWKSSVWKRVLGVLGLIALGLGYFSLTFMEQLREIGLFTATFMTPIGTYLLFMVLLPPFVAMLKNRNSLRGIRAFTFGQLSFRINGLTKLLATVAMLIALGAGAIAGGMAFINDAKIKSESYSVYDIIVHDPLPEEEKVLNAIPFMDRLQYRYKVEHGKLYYARADLEKQRPLIQSQSMQGKKDADQLIRITEKLPVGEAGSEAASSAEWDSFLWTIAPDQSMDYLILEEDKFEAIPVEAKSIVIGKTNDFLAHRASWAALDELSISKHKDGYMPWSKFQYYQNTMGNASGTFFMGFFLGIAFLAMMASCLMFKVLSGAAKDILRYEMLSKIGVRREKLIRSIYQELFLVFLFPGIAGVLHVLVGMRLFAFILEEPYYKLWIPLVLFAVIYFVYYMLTVKLYQNLVLAGRKKAVV</sequence>
<evidence type="ECO:0000313" key="9">
    <source>
        <dbReference type="Proteomes" id="UP000518605"/>
    </source>
</evidence>
<evidence type="ECO:0000256" key="2">
    <source>
        <dbReference type="ARBA" id="ARBA00022475"/>
    </source>
</evidence>
<evidence type="ECO:0000256" key="6">
    <source>
        <dbReference type="PIRNR" id="PIRNR018968"/>
    </source>
</evidence>
<evidence type="ECO:0000259" key="7">
    <source>
        <dbReference type="Pfam" id="PF02687"/>
    </source>
</evidence>
<protein>
    <submittedName>
        <fullName evidence="8">Putative ABC transport system permease protein</fullName>
    </submittedName>
</protein>
<feature type="transmembrane region" description="Helical" evidence="6">
    <location>
        <begin position="55"/>
        <end position="82"/>
    </location>
</feature>
<feature type="domain" description="ABC3 transporter permease C-terminal" evidence="7">
    <location>
        <begin position="59"/>
        <end position="172"/>
    </location>
</feature>
<dbReference type="Pfam" id="PF02687">
    <property type="entry name" value="FtsX"/>
    <property type="match status" value="1"/>
</dbReference>
<feature type="transmembrane region" description="Helical" evidence="6">
    <location>
        <begin position="573"/>
        <end position="594"/>
    </location>
</feature>
<comment type="similarity">
    <text evidence="6">Belongs to the ABC-4 integral membrane protein family.</text>
</comment>
<dbReference type="InterPro" id="IPR027022">
    <property type="entry name" value="ABC_permease_BceB-typ"/>
</dbReference>
<keyword evidence="4 6" id="KW-1133">Transmembrane helix</keyword>
<evidence type="ECO:0000313" key="8">
    <source>
        <dbReference type="EMBL" id="MBB3150280.1"/>
    </source>
</evidence>
<gene>
    <name evidence="8" type="ORF">FHS16_000312</name>
</gene>
<reference evidence="8 9" key="1">
    <citation type="submission" date="2020-08" db="EMBL/GenBank/DDBJ databases">
        <title>Genomic Encyclopedia of Type Strains, Phase III (KMG-III): the genomes of soil and plant-associated and newly described type strains.</title>
        <authorList>
            <person name="Whitman W."/>
        </authorList>
    </citation>
    <scope>NUCLEOTIDE SEQUENCE [LARGE SCALE GENOMIC DNA]</scope>
    <source>
        <strain evidence="8 9">CECT 8234</strain>
    </source>
</reference>
<keyword evidence="2 6" id="KW-1003">Cell membrane</keyword>
<dbReference type="EMBL" id="JACHXW010000001">
    <property type="protein sequence ID" value="MBB3150280.1"/>
    <property type="molecule type" value="Genomic_DNA"/>
</dbReference>
<feature type="transmembrane region" description="Helical" evidence="6">
    <location>
        <begin position="539"/>
        <end position="561"/>
    </location>
</feature>
<dbReference type="InterPro" id="IPR052536">
    <property type="entry name" value="ABC-4_Integral_Memb_Prot"/>
</dbReference>
<organism evidence="8 9">
    <name type="scientific">Paenibacillus endophyticus</name>
    <dbReference type="NCBI Taxonomy" id="1294268"/>
    <lineage>
        <taxon>Bacteria</taxon>
        <taxon>Bacillati</taxon>
        <taxon>Bacillota</taxon>
        <taxon>Bacilli</taxon>
        <taxon>Bacillales</taxon>
        <taxon>Paenibacillaceae</taxon>
        <taxon>Paenibacillus</taxon>
    </lineage>
</organism>
<feature type="transmembrane region" description="Helical" evidence="6">
    <location>
        <begin position="202"/>
        <end position="221"/>
    </location>
</feature>
<dbReference type="InterPro" id="IPR003838">
    <property type="entry name" value="ABC3_permease_C"/>
</dbReference>
<feature type="transmembrane region" description="Helical" evidence="6">
    <location>
        <begin position="103"/>
        <end position="128"/>
    </location>
</feature>